<dbReference type="GO" id="GO:0005886">
    <property type="term" value="C:plasma membrane"/>
    <property type="evidence" value="ECO:0007669"/>
    <property type="project" value="TreeGrafter"/>
</dbReference>
<organism evidence="7 8">
    <name type="scientific">Truncatella angustata</name>
    <dbReference type="NCBI Taxonomy" id="152316"/>
    <lineage>
        <taxon>Eukaryota</taxon>
        <taxon>Fungi</taxon>
        <taxon>Dikarya</taxon>
        <taxon>Ascomycota</taxon>
        <taxon>Pezizomycotina</taxon>
        <taxon>Sordariomycetes</taxon>
        <taxon>Xylariomycetidae</taxon>
        <taxon>Amphisphaeriales</taxon>
        <taxon>Sporocadaceae</taxon>
        <taxon>Truncatella</taxon>
    </lineage>
</organism>
<keyword evidence="8" id="KW-1185">Reference proteome</keyword>
<comment type="similarity">
    <text evidence="2">Belongs to the MIP/aquaporin (TC 1.A.8) family.</text>
</comment>
<dbReference type="InterPro" id="IPR022357">
    <property type="entry name" value="MIP_CS"/>
</dbReference>
<dbReference type="GO" id="GO:0015254">
    <property type="term" value="F:glycerol channel activity"/>
    <property type="evidence" value="ECO:0007669"/>
    <property type="project" value="TreeGrafter"/>
</dbReference>
<protein>
    <recommendedName>
        <fullName evidence="9">Aquaporin</fullName>
    </recommendedName>
</protein>
<dbReference type="PANTHER" id="PTHR43829">
    <property type="entry name" value="AQUAPORIN OR AQUAGLYCEROPORIN RELATED"/>
    <property type="match status" value="1"/>
</dbReference>
<keyword evidence="4" id="KW-0812">Transmembrane</keyword>
<keyword evidence="5" id="KW-1133">Transmembrane helix</keyword>
<evidence type="ECO:0000313" key="7">
    <source>
        <dbReference type="EMBL" id="KAH6654197.1"/>
    </source>
</evidence>
<evidence type="ECO:0008006" key="9">
    <source>
        <dbReference type="Google" id="ProtNLM"/>
    </source>
</evidence>
<evidence type="ECO:0000256" key="6">
    <source>
        <dbReference type="ARBA" id="ARBA00023136"/>
    </source>
</evidence>
<comment type="subcellular location">
    <subcellularLocation>
        <location evidence="1">Membrane</location>
        <topology evidence="1">Multi-pass membrane protein</topology>
    </subcellularLocation>
</comment>
<keyword evidence="3" id="KW-0813">Transport</keyword>
<dbReference type="Pfam" id="PF00230">
    <property type="entry name" value="MIP"/>
    <property type="match status" value="1"/>
</dbReference>
<dbReference type="Gene3D" id="1.20.1080.10">
    <property type="entry name" value="Glycerol uptake facilitator protein"/>
    <property type="match status" value="1"/>
</dbReference>
<dbReference type="InterPro" id="IPR000425">
    <property type="entry name" value="MIP"/>
</dbReference>
<proteinExistence type="inferred from homology"/>
<dbReference type="EMBL" id="JAGPXC010000004">
    <property type="protein sequence ID" value="KAH6654197.1"/>
    <property type="molecule type" value="Genomic_DNA"/>
</dbReference>
<evidence type="ECO:0000256" key="3">
    <source>
        <dbReference type="ARBA" id="ARBA00022448"/>
    </source>
</evidence>
<dbReference type="InterPro" id="IPR023271">
    <property type="entry name" value="Aquaporin-like"/>
</dbReference>
<comment type="caution">
    <text evidence="7">The sequence shown here is derived from an EMBL/GenBank/DDBJ whole genome shotgun (WGS) entry which is preliminary data.</text>
</comment>
<sequence length="65" mass="6662">MVLLFQDAVAQFTSSQLEAGTCYAISVITGLAATIGVLIAGPVSGGHLNPSITFAFSVFRGFPLS</sequence>
<evidence type="ECO:0000256" key="1">
    <source>
        <dbReference type="ARBA" id="ARBA00004141"/>
    </source>
</evidence>
<reference evidence="7" key="1">
    <citation type="journal article" date="2021" name="Nat. Commun.">
        <title>Genetic determinants of endophytism in the Arabidopsis root mycobiome.</title>
        <authorList>
            <person name="Mesny F."/>
            <person name="Miyauchi S."/>
            <person name="Thiergart T."/>
            <person name="Pickel B."/>
            <person name="Atanasova L."/>
            <person name="Karlsson M."/>
            <person name="Huettel B."/>
            <person name="Barry K.W."/>
            <person name="Haridas S."/>
            <person name="Chen C."/>
            <person name="Bauer D."/>
            <person name="Andreopoulos W."/>
            <person name="Pangilinan J."/>
            <person name="LaButti K."/>
            <person name="Riley R."/>
            <person name="Lipzen A."/>
            <person name="Clum A."/>
            <person name="Drula E."/>
            <person name="Henrissat B."/>
            <person name="Kohler A."/>
            <person name="Grigoriev I.V."/>
            <person name="Martin F.M."/>
            <person name="Hacquard S."/>
        </authorList>
    </citation>
    <scope>NUCLEOTIDE SEQUENCE</scope>
    <source>
        <strain evidence="7">MPI-SDFR-AT-0073</strain>
    </source>
</reference>
<dbReference type="Proteomes" id="UP000758603">
    <property type="component" value="Unassembled WGS sequence"/>
</dbReference>
<dbReference type="RefSeq" id="XP_045958467.1">
    <property type="nucleotide sequence ID" value="XM_046102737.1"/>
</dbReference>
<accession>A0A9P8ZWX0</accession>
<gene>
    <name evidence="7" type="ORF">BKA67DRAFT_564395</name>
</gene>
<dbReference type="PANTHER" id="PTHR43829:SF9">
    <property type="entry name" value="AQUAPORIN-9"/>
    <property type="match status" value="1"/>
</dbReference>
<evidence type="ECO:0000256" key="5">
    <source>
        <dbReference type="ARBA" id="ARBA00022989"/>
    </source>
</evidence>
<evidence type="ECO:0000256" key="2">
    <source>
        <dbReference type="ARBA" id="ARBA00006175"/>
    </source>
</evidence>
<evidence type="ECO:0000256" key="4">
    <source>
        <dbReference type="ARBA" id="ARBA00022692"/>
    </source>
</evidence>
<dbReference type="AlphaFoldDB" id="A0A9P8ZWX0"/>
<dbReference type="SUPFAM" id="SSF81338">
    <property type="entry name" value="Aquaporin-like"/>
    <property type="match status" value="1"/>
</dbReference>
<dbReference type="OrthoDB" id="3222at2759"/>
<dbReference type="PROSITE" id="PS00221">
    <property type="entry name" value="MIP"/>
    <property type="match status" value="1"/>
</dbReference>
<evidence type="ECO:0000313" key="8">
    <source>
        <dbReference type="Proteomes" id="UP000758603"/>
    </source>
</evidence>
<name>A0A9P8ZWX0_9PEZI</name>
<keyword evidence="6" id="KW-0472">Membrane</keyword>
<dbReference type="GeneID" id="70131629"/>
<dbReference type="InterPro" id="IPR050363">
    <property type="entry name" value="MIP/Aquaporin"/>
</dbReference>
<dbReference type="GO" id="GO:0015250">
    <property type="term" value="F:water channel activity"/>
    <property type="evidence" value="ECO:0007669"/>
    <property type="project" value="TreeGrafter"/>
</dbReference>